<dbReference type="CDD" id="cd07017">
    <property type="entry name" value="S14_ClpP_2"/>
    <property type="match status" value="1"/>
</dbReference>
<reference evidence="3 4" key="1">
    <citation type="submission" date="2018-08" db="EMBL/GenBank/DDBJ databases">
        <title>A genome reference for cultivated species of the human gut microbiota.</title>
        <authorList>
            <person name="Zou Y."/>
            <person name="Xue W."/>
            <person name="Luo G."/>
        </authorList>
    </citation>
    <scope>NUCLEOTIDE SEQUENCE [LARGE SCALE GENOMIC DNA]</scope>
    <source>
        <strain evidence="3 4">AF38-24</strain>
    </source>
</reference>
<proteinExistence type="inferred from homology"/>
<dbReference type="SUPFAM" id="SSF52096">
    <property type="entry name" value="ClpP/crotonase"/>
    <property type="match status" value="1"/>
</dbReference>
<dbReference type="GO" id="GO:0009368">
    <property type="term" value="C:endopeptidase Clp complex"/>
    <property type="evidence" value="ECO:0007669"/>
    <property type="project" value="TreeGrafter"/>
</dbReference>
<dbReference type="Gene3D" id="3.90.226.10">
    <property type="entry name" value="2-enoyl-CoA Hydratase, Chain A, domain 1"/>
    <property type="match status" value="1"/>
</dbReference>
<accession>A0A415K1L3</accession>
<dbReference type="InterPro" id="IPR029045">
    <property type="entry name" value="ClpP/crotonase-like_dom_sf"/>
</dbReference>
<dbReference type="Proteomes" id="UP000283297">
    <property type="component" value="Unassembled WGS sequence"/>
</dbReference>
<sequence length="199" mass="21740">MSELWIPAVEVESAHGIREVSLRTRHLMDRRIFLTGQIDAALADAFLSQMLYMEQTESEPVTVYINSPGGEVNSGLMIYDAIADSSLTVNTVCTGMAASMAAIILAGGKRGHRYILKHSKVMIHEPLISNGVGGSATSIKNISESILETRDILNGILARQCHRTLEEINKATQFDNFMNAEDAIEFGICDKIADSIRVA</sequence>
<dbReference type="GO" id="GO:0006515">
    <property type="term" value="P:protein quality control for misfolded or incompletely synthesized proteins"/>
    <property type="evidence" value="ECO:0007669"/>
    <property type="project" value="TreeGrafter"/>
</dbReference>
<dbReference type="GO" id="GO:0051117">
    <property type="term" value="F:ATPase binding"/>
    <property type="evidence" value="ECO:0007669"/>
    <property type="project" value="TreeGrafter"/>
</dbReference>
<comment type="similarity">
    <text evidence="1 2">Belongs to the peptidase S14 family.</text>
</comment>
<dbReference type="GO" id="GO:0004176">
    <property type="term" value="F:ATP-dependent peptidase activity"/>
    <property type="evidence" value="ECO:0007669"/>
    <property type="project" value="InterPro"/>
</dbReference>
<gene>
    <name evidence="3" type="ORF">DW028_05960</name>
</gene>
<comment type="caution">
    <text evidence="3">The sequence shown here is derived from an EMBL/GenBank/DDBJ whole genome shotgun (WGS) entry which is preliminary data.</text>
</comment>
<dbReference type="InterPro" id="IPR001907">
    <property type="entry name" value="ClpP"/>
</dbReference>
<keyword evidence="3" id="KW-0645">Protease</keyword>
<keyword evidence="3" id="KW-0378">Hydrolase</keyword>
<dbReference type="RefSeq" id="WP_118369671.1">
    <property type="nucleotide sequence ID" value="NZ_QRON01000002.1"/>
</dbReference>
<evidence type="ECO:0000313" key="4">
    <source>
        <dbReference type="Proteomes" id="UP000283297"/>
    </source>
</evidence>
<dbReference type="PANTHER" id="PTHR10381:SF11">
    <property type="entry name" value="ATP-DEPENDENT CLP PROTEASE PROTEOLYTIC SUBUNIT, MITOCHONDRIAL"/>
    <property type="match status" value="1"/>
</dbReference>
<name>A0A415K1L3_9FIRM</name>
<evidence type="ECO:0000256" key="1">
    <source>
        <dbReference type="ARBA" id="ARBA00007039"/>
    </source>
</evidence>
<dbReference type="PANTHER" id="PTHR10381">
    <property type="entry name" value="ATP-DEPENDENT CLP PROTEASE PROTEOLYTIC SUBUNIT"/>
    <property type="match status" value="1"/>
</dbReference>
<dbReference type="InterPro" id="IPR023562">
    <property type="entry name" value="ClpP/TepA"/>
</dbReference>
<dbReference type="GO" id="GO:0004252">
    <property type="term" value="F:serine-type endopeptidase activity"/>
    <property type="evidence" value="ECO:0007669"/>
    <property type="project" value="InterPro"/>
</dbReference>
<dbReference type="AlphaFoldDB" id="A0A415K1L3"/>
<evidence type="ECO:0000256" key="2">
    <source>
        <dbReference type="RuleBase" id="RU003567"/>
    </source>
</evidence>
<evidence type="ECO:0000313" key="3">
    <source>
        <dbReference type="EMBL" id="RHL30156.1"/>
    </source>
</evidence>
<dbReference type="Pfam" id="PF00574">
    <property type="entry name" value="CLP_protease"/>
    <property type="match status" value="1"/>
</dbReference>
<dbReference type="EMBL" id="QRON01000002">
    <property type="protein sequence ID" value="RHL30156.1"/>
    <property type="molecule type" value="Genomic_DNA"/>
</dbReference>
<dbReference type="PRINTS" id="PR00127">
    <property type="entry name" value="CLPPROTEASEP"/>
</dbReference>
<protein>
    <recommendedName>
        <fullName evidence="2">ATP-dependent Clp protease proteolytic subunit</fullName>
    </recommendedName>
</protein>
<organism evidence="3 4">
    <name type="scientific">Agathobacter rectalis</name>
    <dbReference type="NCBI Taxonomy" id="39491"/>
    <lineage>
        <taxon>Bacteria</taxon>
        <taxon>Bacillati</taxon>
        <taxon>Bacillota</taxon>
        <taxon>Clostridia</taxon>
        <taxon>Lachnospirales</taxon>
        <taxon>Lachnospiraceae</taxon>
        <taxon>Agathobacter</taxon>
    </lineage>
</organism>